<keyword evidence="4" id="KW-1185">Reference proteome</keyword>
<organism evidence="3 4">
    <name type="scientific">Strigops habroptila</name>
    <name type="common">Kakapo</name>
    <dbReference type="NCBI Taxonomy" id="2489341"/>
    <lineage>
        <taxon>Eukaryota</taxon>
        <taxon>Metazoa</taxon>
        <taxon>Chordata</taxon>
        <taxon>Craniata</taxon>
        <taxon>Vertebrata</taxon>
        <taxon>Euteleostomi</taxon>
        <taxon>Archelosauria</taxon>
        <taxon>Archosauria</taxon>
        <taxon>Dinosauria</taxon>
        <taxon>Saurischia</taxon>
        <taxon>Theropoda</taxon>
        <taxon>Coelurosauria</taxon>
        <taxon>Aves</taxon>
        <taxon>Neognathae</taxon>
        <taxon>Neoaves</taxon>
        <taxon>Telluraves</taxon>
        <taxon>Australaves</taxon>
        <taxon>Psittaciformes</taxon>
        <taxon>Psittacidae</taxon>
        <taxon>Strigops</taxon>
    </lineage>
</organism>
<evidence type="ECO:0000313" key="4">
    <source>
        <dbReference type="Proteomes" id="UP000472266"/>
    </source>
</evidence>
<dbReference type="InterPro" id="IPR001855">
    <property type="entry name" value="Defensin_beta-like"/>
</dbReference>
<evidence type="ECO:0000256" key="1">
    <source>
        <dbReference type="SAM" id="SignalP"/>
    </source>
</evidence>
<dbReference type="GeneTree" id="ENSGT01030000235606"/>
<reference evidence="3" key="3">
    <citation type="submission" date="2025-09" db="UniProtKB">
        <authorList>
            <consortium name="Ensembl"/>
        </authorList>
    </citation>
    <scope>IDENTIFICATION</scope>
</reference>
<proteinExistence type="predicted"/>
<dbReference type="Ensembl" id="ENSSHBT00005017809.1">
    <property type="protein sequence ID" value="ENSSHBP00005014845.1"/>
    <property type="gene ID" value="ENSSHBG00005012961.1"/>
</dbReference>
<reference evidence="3 4" key="1">
    <citation type="submission" date="2019-11" db="EMBL/GenBank/DDBJ databases">
        <title>Strigops habroptila (kakapo) genome, bStrHab1, primary haplotype, v2.</title>
        <authorList>
            <person name="Jarvis E.D."/>
            <person name="Howard J."/>
            <person name="Rhie A."/>
            <person name="Phillippy A."/>
            <person name="Korlach J."/>
            <person name="Digby A."/>
            <person name="Iorns D."/>
            <person name="Eason D."/>
            <person name="Robertson B."/>
            <person name="Raemaekers T."/>
            <person name="Howe K."/>
            <person name="Lewin H."/>
            <person name="Damas J."/>
            <person name="Hastie A."/>
            <person name="Tracey A."/>
            <person name="Chow W."/>
            <person name="Fedrigo O."/>
        </authorList>
    </citation>
    <scope>NUCLEOTIDE SEQUENCE [LARGE SCALE GENOMIC DNA]</scope>
</reference>
<name>A0A672UJ10_STRHB</name>
<dbReference type="AlphaFoldDB" id="A0A672UJ10"/>
<dbReference type="GO" id="GO:0005576">
    <property type="term" value="C:extracellular region"/>
    <property type="evidence" value="ECO:0007669"/>
    <property type="project" value="InterPro"/>
</dbReference>
<evidence type="ECO:0000259" key="2">
    <source>
        <dbReference type="Pfam" id="PF00711"/>
    </source>
</evidence>
<protein>
    <recommendedName>
        <fullName evidence="2">Beta-defensin-like domain-containing protein</fullName>
    </recommendedName>
</protein>
<keyword evidence="1" id="KW-0732">Signal</keyword>
<reference evidence="3" key="2">
    <citation type="submission" date="2025-08" db="UniProtKB">
        <authorList>
            <consortium name="Ensembl"/>
        </authorList>
    </citation>
    <scope>IDENTIFICATION</scope>
</reference>
<feature type="chain" id="PRO_5025598967" description="Beta-defensin-like domain-containing protein" evidence="1">
    <location>
        <begin position="21"/>
        <end position="55"/>
    </location>
</feature>
<evidence type="ECO:0000313" key="3">
    <source>
        <dbReference type="Ensembl" id="ENSSHBP00005014845.1"/>
    </source>
</evidence>
<feature type="domain" description="Beta-defensin-like" evidence="2">
    <location>
        <begin position="22"/>
        <end position="51"/>
    </location>
</feature>
<dbReference type="SUPFAM" id="SSF57392">
    <property type="entry name" value="Defensin-like"/>
    <property type="match status" value="1"/>
</dbReference>
<dbReference type="GO" id="GO:0006952">
    <property type="term" value="P:defense response"/>
    <property type="evidence" value="ECO:0007669"/>
    <property type="project" value="InterPro"/>
</dbReference>
<dbReference type="Pfam" id="PF00711">
    <property type="entry name" value="Defensin_beta"/>
    <property type="match status" value="1"/>
</dbReference>
<dbReference type="Proteomes" id="UP000472266">
    <property type="component" value="Chromosome 7"/>
</dbReference>
<feature type="signal peptide" evidence="1">
    <location>
        <begin position="1"/>
        <end position="20"/>
    </location>
</feature>
<sequence length="55" mass="6225">MKILYLLFPLLLLLVQGAAGEREKRGYCTLGRCRYPAITIGACSRFQECCRSVWG</sequence>
<accession>A0A672UJ10</accession>